<organism evidence="2 3">
    <name type="scientific">Peredibacter starrii</name>
    <dbReference type="NCBI Taxonomy" id="28202"/>
    <lineage>
        <taxon>Bacteria</taxon>
        <taxon>Pseudomonadati</taxon>
        <taxon>Bdellovibrionota</taxon>
        <taxon>Bacteriovoracia</taxon>
        <taxon>Bacteriovoracales</taxon>
        <taxon>Bacteriovoracaceae</taxon>
        <taxon>Peredibacter</taxon>
    </lineage>
</organism>
<protein>
    <submittedName>
        <fullName evidence="2">Uncharacterized protein</fullName>
    </submittedName>
</protein>
<accession>A0AAX4HP80</accession>
<name>A0AAX4HP80_9BACT</name>
<dbReference type="KEGG" id="psti:SOO65_20740"/>
<dbReference type="EMBL" id="CP139487">
    <property type="protein sequence ID" value="WPU65128.1"/>
    <property type="molecule type" value="Genomic_DNA"/>
</dbReference>
<keyword evidence="3" id="KW-1185">Reference proteome</keyword>
<sequence length="106" mass="12047">MQNLSKLLIISLFTLSVSAFAREHQMIDTLGVSPKGQFVALEVYGYKSHSHTYYVSIKIMNVWTKKYVGDSVEVEMPAYRPTDLSKARTRAKYLAHDQLSKFNISG</sequence>
<evidence type="ECO:0000313" key="2">
    <source>
        <dbReference type="EMBL" id="WPU65128.1"/>
    </source>
</evidence>
<dbReference type="Proteomes" id="UP001324634">
    <property type="component" value="Chromosome"/>
</dbReference>
<dbReference type="AlphaFoldDB" id="A0AAX4HP80"/>
<evidence type="ECO:0000256" key="1">
    <source>
        <dbReference type="SAM" id="SignalP"/>
    </source>
</evidence>
<dbReference type="RefSeq" id="WP_321395195.1">
    <property type="nucleotide sequence ID" value="NZ_CP139487.1"/>
</dbReference>
<feature type="chain" id="PRO_5043410686" evidence="1">
    <location>
        <begin position="22"/>
        <end position="106"/>
    </location>
</feature>
<keyword evidence="1" id="KW-0732">Signal</keyword>
<gene>
    <name evidence="2" type="ORF">SOO65_20740</name>
</gene>
<feature type="signal peptide" evidence="1">
    <location>
        <begin position="1"/>
        <end position="21"/>
    </location>
</feature>
<proteinExistence type="predicted"/>
<evidence type="ECO:0000313" key="3">
    <source>
        <dbReference type="Proteomes" id="UP001324634"/>
    </source>
</evidence>
<reference evidence="2 3" key="1">
    <citation type="submission" date="2023-11" db="EMBL/GenBank/DDBJ databases">
        <title>Peredibacter starrii A3.12.</title>
        <authorList>
            <person name="Mitchell R.J."/>
        </authorList>
    </citation>
    <scope>NUCLEOTIDE SEQUENCE [LARGE SCALE GENOMIC DNA]</scope>
    <source>
        <strain evidence="2 3">A3.12</strain>
    </source>
</reference>